<feature type="transmembrane region" description="Helical" evidence="7">
    <location>
        <begin position="27"/>
        <end position="45"/>
    </location>
</feature>
<accession>A0A1I3A1Z4</accession>
<dbReference type="InterPro" id="IPR003593">
    <property type="entry name" value="AAA+_ATPase"/>
</dbReference>
<evidence type="ECO:0000313" key="11">
    <source>
        <dbReference type="Proteomes" id="UP000199040"/>
    </source>
</evidence>
<dbReference type="PANTHER" id="PTHR43394:SF1">
    <property type="entry name" value="ATP-BINDING CASSETTE SUB-FAMILY B MEMBER 10, MITOCHONDRIAL"/>
    <property type="match status" value="1"/>
</dbReference>
<dbReference type="Pfam" id="PF00005">
    <property type="entry name" value="ABC_tran"/>
    <property type="match status" value="1"/>
</dbReference>
<dbReference type="InterPro" id="IPR036640">
    <property type="entry name" value="ABC1_TM_sf"/>
</dbReference>
<dbReference type="PROSITE" id="PS00211">
    <property type="entry name" value="ABC_TRANSPORTER_1"/>
    <property type="match status" value="1"/>
</dbReference>
<dbReference type="GO" id="GO:0005524">
    <property type="term" value="F:ATP binding"/>
    <property type="evidence" value="ECO:0007669"/>
    <property type="project" value="UniProtKB-KW"/>
</dbReference>
<dbReference type="InterPro" id="IPR039421">
    <property type="entry name" value="Type_1_exporter"/>
</dbReference>
<dbReference type="GO" id="GO:0016887">
    <property type="term" value="F:ATP hydrolysis activity"/>
    <property type="evidence" value="ECO:0007669"/>
    <property type="project" value="InterPro"/>
</dbReference>
<evidence type="ECO:0000256" key="5">
    <source>
        <dbReference type="ARBA" id="ARBA00022989"/>
    </source>
</evidence>
<dbReference type="Pfam" id="PF00664">
    <property type="entry name" value="ABC_membrane"/>
    <property type="match status" value="1"/>
</dbReference>
<keyword evidence="3" id="KW-0547">Nucleotide-binding</keyword>
<dbReference type="STRING" id="442341.SAMN04487959_10477"/>
<feature type="transmembrane region" description="Helical" evidence="7">
    <location>
        <begin position="258"/>
        <end position="280"/>
    </location>
</feature>
<feature type="domain" description="ABC transmembrane type-1" evidence="9">
    <location>
        <begin position="28"/>
        <end position="319"/>
    </location>
</feature>
<evidence type="ECO:0000256" key="4">
    <source>
        <dbReference type="ARBA" id="ARBA00022840"/>
    </source>
</evidence>
<dbReference type="SUPFAM" id="SSF52540">
    <property type="entry name" value="P-loop containing nucleoside triphosphate hydrolases"/>
    <property type="match status" value="1"/>
</dbReference>
<dbReference type="SMART" id="SM00382">
    <property type="entry name" value="AAA"/>
    <property type="match status" value="1"/>
</dbReference>
<dbReference type="RefSeq" id="WP_092844490.1">
    <property type="nucleotide sequence ID" value="NZ_FOPY01000004.1"/>
</dbReference>
<evidence type="ECO:0000313" key="10">
    <source>
        <dbReference type="EMBL" id="SFH43935.1"/>
    </source>
</evidence>
<dbReference type="GO" id="GO:0015421">
    <property type="term" value="F:ABC-type oligopeptide transporter activity"/>
    <property type="evidence" value="ECO:0007669"/>
    <property type="project" value="TreeGrafter"/>
</dbReference>
<evidence type="ECO:0000256" key="6">
    <source>
        <dbReference type="ARBA" id="ARBA00023136"/>
    </source>
</evidence>
<feature type="transmembrane region" description="Helical" evidence="7">
    <location>
        <begin position="177"/>
        <end position="199"/>
    </location>
</feature>
<evidence type="ECO:0000256" key="7">
    <source>
        <dbReference type="SAM" id="Phobius"/>
    </source>
</evidence>
<feature type="transmembrane region" description="Helical" evidence="7">
    <location>
        <begin position="150"/>
        <end position="171"/>
    </location>
</feature>
<dbReference type="SUPFAM" id="SSF90123">
    <property type="entry name" value="ABC transporter transmembrane region"/>
    <property type="match status" value="1"/>
</dbReference>
<sequence length="575" mass="61863">MKSSNDATLIATFRPWLKVLGRRRRRLWVGGLLMLLTVVAAIGLLALSGWFITATAITGTLLAAGIQATLDIYRPGAGIRFFAVGRSVVRYVERIYNHDTVLRLLADLRAGMFAVMTRLDERVMGQLRASEWLNRLTADIDALDSFYLRLLAPPLVALLAIGGIGVLLGLFAPGIGIAVTIPLLGLWLWLVVGQARLGLAASRRRIATLDRLRMRSIEQMQGLAELRCYGTLGAHRQALLAEERALYDDQRRLGRYQALGSALVSMGVTLSAVLALWLGARAFTAGEIGGPVMVMLPLAVLAMNEALALLPTGFTHFGSTLAAAERLNGMAALRGSIRDPQSPLDLPAGPLSLALENVSLEYAGTGPSQGVRSVAPALAAVSLDITPGERVALVGESGAGKSSIAKLAARLIEPEQGQVLVGGRSIREIALSVLRSRIGYLTQHAELFHDTLAANLRLADAQADDARLWGVLDIVDLAAWARELPQGLDTWVGESGRQLSGGQARRVALARVLLSEPDLLILDEPFSGLDVETASRIAGRLDTWLDGRTVIYLAHDESVLPRVDRSLRLREGRLV</sequence>
<proteinExistence type="predicted"/>
<keyword evidence="2 7" id="KW-0812">Transmembrane</keyword>
<feature type="domain" description="ABC transporter" evidence="8">
    <location>
        <begin position="353"/>
        <end position="575"/>
    </location>
</feature>
<dbReference type="EMBL" id="FOPY01000004">
    <property type="protein sequence ID" value="SFH43935.1"/>
    <property type="molecule type" value="Genomic_DNA"/>
</dbReference>
<reference evidence="10 11" key="1">
    <citation type="submission" date="2016-10" db="EMBL/GenBank/DDBJ databases">
        <authorList>
            <person name="de Groot N.N."/>
        </authorList>
    </citation>
    <scope>NUCLEOTIDE SEQUENCE [LARGE SCALE GENOMIC DNA]</scope>
    <source>
        <strain evidence="10 11">CGMCC 1.6848</strain>
    </source>
</reference>
<feature type="transmembrane region" description="Helical" evidence="7">
    <location>
        <begin position="51"/>
        <end position="70"/>
    </location>
</feature>
<dbReference type="PROSITE" id="PS50929">
    <property type="entry name" value="ABC_TM1F"/>
    <property type="match status" value="1"/>
</dbReference>
<comment type="subcellular location">
    <subcellularLocation>
        <location evidence="1">Cell membrane</location>
        <topology evidence="1">Multi-pass membrane protein</topology>
    </subcellularLocation>
</comment>
<dbReference type="GO" id="GO:0045454">
    <property type="term" value="P:cell redox homeostasis"/>
    <property type="evidence" value="ECO:0007669"/>
    <property type="project" value="InterPro"/>
</dbReference>
<dbReference type="Proteomes" id="UP000199040">
    <property type="component" value="Unassembled WGS sequence"/>
</dbReference>
<dbReference type="Gene3D" id="3.40.50.300">
    <property type="entry name" value="P-loop containing nucleotide triphosphate hydrolases"/>
    <property type="match status" value="1"/>
</dbReference>
<evidence type="ECO:0000256" key="1">
    <source>
        <dbReference type="ARBA" id="ARBA00004651"/>
    </source>
</evidence>
<organism evidence="10 11">
    <name type="scientific">Modicisalibacter xianhensis</name>
    <dbReference type="NCBI Taxonomy" id="442341"/>
    <lineage>
        <taxon>Bacteria</taxon>
        <taxon>Pseudomonadati</taxon>
        <taxon>Pseudomonadota</taxon>
        <taxon>Gammaproteobacteria</taxon>
        <taxon>Oceanospirillales</taxon>
        <taxon>Halomonadaceae</taxon>
        <taxon>Modicisalibacter</taxon>
    </lineage>
</organism>
<gene>
    <name evidence="10" type="ORF">SAMN04487959_10477</name>
</gene>
<dbReference type="NCBIfam" id="TIGR02868">
    <property type="entry name" value="CydC"/>
    <property type="match status" value="1"/>
</dbReference>
<dbReference type="InterPro" id="IPR027417">
    <property type="entry name" value="P-loop_NTPase"/>
</dbReference>
<dbReference type="PROSITE" id="PS50893">
    <property type="entry name" value="ABC_TRANSPORTER_2"/>
    <property type="match status" value="1"/>
</dbReference>
<dbReference type="GO" id="GO:0034775">
    <property type="term" value="P:glutathione transmembrane transport"/>
    <property type="evidence" value="ECO:0007669"/>
    <property type="project" value="InterPro"/>
</dbReference>
<dbReference type="InterPro" id="IPR011527">
    <property type="entry name" value="ABC1_TM_dom"/>
</dbReference>
<dbReference type="Gene3D" id="1.20.1560.10">
    <property type="entry name" value="ABC transporter type 1, transmembrane domain"/>
    <property type="match status" value="1"/>
</dbReference>
<evidence type="ECO:0000256" key="2">
    <source>
        <dbReference type="ARBA" id="ARBA00022692"/>
    </source>
</evidence>
<name>A0A1I3A1Z4_9GAMM</name>
<dbReference type="InterPro" id="IPR017871">
    <property type="entry name" value="ABC_transporter-like_CS"/>
</dbReference>
<dbReference type="PANTHER" id="PTHR43394">
    <property type="entry name" value="ATP-DEPENDENT PERMEASE MDL1, MITOCHONDRIAL"/>
    <property type="match status" value="1"/>
</dbReference>
<keyword evidence="4 10" id="KW-0067">ATP-binding</keyword>
<evidence type="ECO:0000259" key="9">
    <source>
        <dbReference type="PROSITE" id="PS50929"/>
    </source>
</evidence>
<keyword evidence="11" id="KW-1185">Reference proteome</keyword>
<dbReference type="AlphaFoldDB" id="A0A1I3A1Z4"/>
<keyword evidence="5 7" id="KW-1133">Transmembrane helix</keyword>
<protein>
    <submittedName>
        <fullName evidence="10">ATP-binding cassette, subfamily C, CydC</fullName>
    </submittedName>
</protein>
<dbReference type="GO" id="GO:0005886">
    <property type="term" value="C:plasma membrane"/>
    <property type="evidence" value="ECO:0007669"/>
    <property type="project" value="UniProtKB-SubCell"/>
</dbReference>
<keyword evidence="6 7" id="KW-0472">Membrane</keyword>
<dbReference type="InterPro" id="IPR003439">
    <property type="entry name" value="ABC_transporter-like_ATP-bd"/>
</dbReference>
<evidence type="ECO:0000259" key="8">
    <source>
        <dbReference type="PROSITE" id="PS50893"/>
    </source>
</evidence>
<dbReference type="InterPro" id="IPR014223">
    <property type="entry name" value="ABC_CydC/D"/>
</dbReference>
<evidence type="ECO:0000256" key="3">
    <source>
        <dbReference type="ARBA" id="ARBA00022741"/>
    </source>
</evidence>